<evidence type="ECO:0000313" key="8">
    <source>
        <dbReference type="Proteomes" id="UP000274661"/>
    </source>
</evidence>
<dbReference type="PANTHER" id="PTHR33751">
    <property type="entry name" value="CBB3-TYPE CYTOCHROME C OXIDASE SUBUNIT FIXP"/>
    <property type="match status" value="1"/>
</dbReference>
<dbReference type="AlphaFoldDB" id="A0A429VBC6"/>
<dbReference type="EMBL" id="RWJF01000001">
    <property type="protein sequence ID" value="RST31280.1"/>
    <property type="molecule type" value="Genomic_DNA"/>
</dbReference>
<evidence type="ECO:0000256" key="5">
    <source>
        <dbReference type="SAM" id="MobiDB-lite"/>
    </source>
</evidence>
<keyword evidence="3 4" id="KW-0408">Iron</keyword>
<organism evidence="7 8">
    <name type="scientific">Sphingomonas ginkgonis</name>
    <dbReference type="NCBI Taxonomy" id="2315330"/>
    <lineage>
        <taxon>Bacteria</taxon>
        <taxon>Pseudomonadati</taxon>
        <taxon>Pseudomonadota</taxon>
        <taxon>Alphaproteobacteria</taxon>
        <taxon>Sphingomonadales</taxon>
        <taxon>Sphingomonadaceae</taxon>
        <taxon>Sphingomonas</taxon>
    </lineage>
</organism>
<evidence type="ECO:0000256" key="1">
    <source>
        <dbReference type="ARBA" id="ARBA00022617"/>
    </source>
</evidence>
<dbReference type="InterPro" id="IPR036909">
    <property type="entry name" value="Cyt_c-like_dom_sf"/>
</dbReference>
<gene>
    <name evidence="7" type="ORF">HMF7854_10865</name>
</gene>
<keyword evidence="1 4" id="KW-0349">Heme</keyword>
<dbReference type="GO" id="GO:0020037">
    <property type="term" value="F:heme binding"/>
    <property type="evidence" value="ECO:0007669"/>
    <property type="project" value="InterPro"/>
</dbReference>
<keyword evidence="2 4" id="KW-0479">Metal-binding</keyword>
<evidence type="ECO:0000313" key="7">
    <source>
        <dbReference type="EMBL" id="RST31280.1"/>
    </source>
</evidence>
<protein>
    <submittedName>
        <fullName evidence="7">C-type cytochrome</fullName>
    </submittedName>
</protein>
<dbReference type="Proteomes" id="UP000274661">
    <property type="component" value="Unassembled WGS sequence"/>
</dbReference>
<evidence type="ECO:0000259" key="6">
    <source>
        <dbReference type="PROSITE" id="PS51007"/>
    </source>
</evidence>
<evidence type="ECO:0000256" key="2">
    <source>
        <dbReference type="ARBA" id="ARBA00022723"/>
    </source>
</evidence>
<dbReference type="OrthoDB" id="9811281at2"/>
<dbReference type="PROSITE" id="PS51007">
    <property type="entry name" value="CYTC"/>
    <property type="match status" value="1"/>
</dbReference>
<keyword evidence="8" id="KW-1185">Reference proteome</keyword>
<feature type="region of interest" description="Disordered" evidence="5">
    <location>
        <begin position="171"/>
        <end position="192"/>
    </location>
</feature>
<evidence type="ECO:0000256" key="3">
    <source>
        <dbReference type="ARBA" id="ARBA00023004"/>
    </source>
</evidence>
<comment type="caution">
    <text evidence="7">The sequence shown here is derived from an EMBL/GenBank/DDBJ whole genome shotgun (WGS) entry which is preliminary data.</text>
</comment>
<dbReference type="Pfam" id="PF13442">
    <property type="entry name" value="Cytochrome_CBB3"/>
    <property type="match status" value="1"/>
</dbReference>
<evidence type="ECO:0000256" key="4">
    <source>
        <dbReference type="PROSITE-ProRule" id="PRU00433"/>
    </source>
</evidence>
<dbReference type="GO" id="GO:0046872">
    <property type="term" value="F:metal ion binding"/>
    <property type="evidence" value="ECO:0007669"/>
    <property type="project" value="UniProtKB-KW"/>
</dbReference>
<dbReference type="GO" id="GO:0009055">
    <property type="term" value="F:electron transfer activity"/>
    <property type="evidence" value="ECO:0007669"/>
    <property type="project" value="InterPro"/>
</dbReference>
<accession>A0A429VBC6</accession>
<dbReference type="InterPro" id="IPR009056">
    <property type="entry name" value="Cyt_c-like_dom"/>
</dbReference>
<proteinExistence type="predicted"/>
<feature type="domain" description="Cytochrome c" evidence="6">
    <location>
        <begin position="75"/>
        <end position="154"/>
    </location>
</feature>
<dbReference type="InterPro" id="IPR050597">
    <property type="entry name" value="Cytochrome_c_Oxidase_Subunit"/>
</dbReference>
<dbReference type="PANTHER" id="PTHR33751:SF1">
    <property type="entry name" value="CBB3-TYPE CYTOCHROME C OXIDASE SUBUNIT FIXP"/>
    <property type="match status" value="1"/>
</dbReference>
<sequence>MKAGGVALIAAGAALIGAVASAWAISSRQQGIQQRIARTVGADPEAAGVPLGDVAGGRSVTYPEAMVNPLGDDPSAIAAGRKLYTRMNCAYCHGFKGEGGMGPALNDGYWRYGGTPVRIYKTLVEGRPQGMPAWGRSLPPRSLWQLTAYVSSLGGGISPEGYQRDLQGDFAARSPSKATPGTADGGFAIEGQ</sequence>
<dbReference type="Gene3D" id="1.10.760.10">
    <property type="entry name" value="Cytochrome c-like domain"/>
    <property type="match status" value="1"/>
</dbReference>
<dbReference type="SUPFAM" id="SSF46626">
    <property type="entry name" value="Cytochrome c"/>
    <property type="match status" value="1"/>
</dbReference>
<name>A0A429VBC6_9SPHN</name>
<reference evidence="7 8" key="1">
    <citation type="submission" date="2018-12" db="EMBL/GenBank/DDBJ databases">
        <title>Sphingomonas sp. HMF7854 Genome sequencing and assembly.</title>
        <authorList>
            <person name="Cha I."/>
            <person name="Kang H."/>
            <person name="Kim H."/>
            <person name="Kang J."/>
            <person name="Joh K."/>
        </authorList>
    </citation>
    <scope>NUCLEOTIDE SEQUENCE [LARGE SCALE GENOMIC DNA]</scope>
    <source>
        <strain evidence="7 8">HMF7854</strain>
    </source>
</reference>